<dbReference type="Proteomes" id="UP000658258">
    <property type="component" value="Unassembled WGS sequence"/>
</dbReference>
<name>A0ABQ3IBK0_9BACT</name>
<proteinExistence type="predicted"/>
<sequence>MNIIKYWVPGLLCLLSIRTAIGQTNDAQKDSIYIAEVQDSRKPYKVLHAEPLYIDLIRDLGARKGEKEWNIGLGLTDNLNFDSYEALVEYEWAPVDRLGLEVELPFTFYTPLNGTSRELLPSNRLNSLKLAAQWTFLVSEKRATSMALGYINEFELSDFRNFGEPLVKGNIYNPFLVVAKRWGNNFHSLIYTGPMIEQMYESKAVTTHYDINTSFHYMISGTRNFIGIEFNKTLGHADFDMTIRPQMRLGLAEDLLVGIVAGIPVQRENQRFSSFVRLIWEPGHRTKNKKRHH</sequence>
<evidence type="ECO:0008006" key="3">
    <source>
        <dbReference type="Google" id="ProtNLM"/>
    </source>
</evidence>
<dbReference type="RefSeq" id="WP_189630971.1">
    <property type="nucleotide sequence ID" value="NZ_BNAG01000004.1"/>
</dbReference>
<dbReference type="EMBL" id="BNAG01000004">
    <property type="protein sequence ID" value="GHE70988.1"/>
    <property type="molecule type" value="Genomic_DNA"/>
</dbReference>
<reference evidence="2" key="1">
    <citation type="journal article" date="2019" name="Int. J. Syst. Evol. Microbiol.">
        <title>The Global Catalogue of Microorganisms (GCM) 10K type strain sequencing project: providing services to taxonomists for standard genome sequencing and annotation.</title>
        <authorList>
            <consortium name="The Broad Institute Genomics Platform"/>
            <consortium name="The Broad Institute Genome Sequencing Center for Infectious Disease"/>
            <person name="Wu L."/>
            <person name="Ma J."/>
        </authorList>
    </citation>
    <scope>NUCLEOTIDE SEQUENCE [LARGE SCALE GENOMIC DNA]</scope>
    <source>
        <strain evidence="2">CGMCC 1.15111</strain>
    </source>
</reference>
<accession>A0ABQ3IBK0</accession>
<dbReference type="NCBIfam" id="NF041634">
    <property type="entry name" value="HAEPLYID"/>
    <property type="match status" value="1"/>
</dbReference>
<protein>
    <recommendedName>
        <fullName evidence="3">Phosphoribosylformylglycinamidine synthase</fullName>
    </recommendedName>
</protein>
<dbReference type="InterPro" id="IPR048131">
    <property type="entry name" value="HAEPLYID-like"/>
</dbReference>
<keyword evidence="2" id="KW-1185">Reference proteome</keyword>
<evidence type="ECO:0000313" key="1">
    <source>
        <dbReference type="EMBL" id="GHE70988.1"/>
    </source>
</evidence>
<comment type="caution">
    <text evidence="1">The sequence shown here is derived from an EMBL/GenBank/DDBJ whole genome shotgun (WGS) entry which is preliminary data.</text>
</comment>
<evidence type="ECO:0000313" key="2">
    <source>
        <dbReference type="Proteomes" id="UP000658258"/>
    </source>
</evidence>
<gene>
    <name evidence="1" type="ORF">GCM10011340_28570</name>
</gene>
<organism evidence="1 2">
    <name type="scientific">Roseivirga thermotolerans</name>
    <dbReference type="NCBI Taxonomy" id="1758176"/>
    <lineage>
        <taxon>Bacteria</taxon>
        <taxon>Pseudomonadati</taxon>
        <taxon>Bacteroidota</taxon>
        <taxon>Cytophagia</taxon>
        <taxon>Cytophagales</taxon>
        <taxon>Roseivirgaceae</taxon>
        <taxon>Roseivirga</taxon>
    </lineage>
</organism>